<proteinExistence type="predicted"/>
<evidence type="ECO:0000313" key="2">
    <source>
        <dbReference type="Proteomes" id="UP000292402"/>
    </source>
</evidence>
<dbReference type="EMBL" id="PDXA01000006">
    <property type="protein sequence ID" value="RYN57408.1"/>
    <property type="molecule type" value="Genomic_DNA"/>
</dbReference>
<organism evidence="1 2">
    <name type="scientific">Alternaria tenuissima</name>
    <dbReference type="NCBI Taxonomy" id="119927"/>
    <lineage>
        <taxon>Eukaryota</taxon>
        <taxon>Fungi</taxon>
        <taxon>Dikarya</taxon>
        <taxon>Ascomycota</taxon>
        <taxon>Pezizomycotina</taxon>
        <taxon>Dothideomycetes</taxon>
        <taxon>Pleosporomycetidae</taxon>
        <taxon>Pleosporales</taxon>
        <taxon>Pleosporineae</taxon>
        <taxon>Pleosporaceae</taxon>
        <taxon>Alternaria</taxon>
        <taxon>Alternaria sect. Alternaria</taxon>
        <taxon>Alternaria alternata complex</taxon>
    </lineage>
</organism>
<protein>
    <submittedName>
        <fullName evidence="1">Uncharacterized protein</fullName>
    </submittedName>
</protein>
<comment type="caution">
    <text evidence="1">The sequence shown here is derived from an EMBL/GenBank/DDBJ whole genome shotgun (WGS) entry which is preliminary data.</text>
</comment>
<sequence>MNATSLLDFGSPNFNFTNCSSAVSIWLYLQPVVDTDMIAPNDDYRDPHKIYEYIIEGLDGYLQHNSIQKPPMTDEFWAWARRGGLDQTAAEYAYETCVQTLCRAVGWKGNPDMVGIGSHT</sequence>
<evidence type="ECO:0000313" key="1">
    <source>
        <dbReference type="EMBL" id="RYN57408.1"/>
    </source>
</evidence>
<dbReference type="Proteomes" id="UP000292402">
    <property type="component" value="Unassembled WGS sequence"/>
</dbReference>
<dbReference type="AlphaFoldDB" id="A0A4Q4MR49"/>
<reference evidence="2" key="1">
    <citation type="journal article" date="2019" name="bioRxiv">
        <title>Genomics, evolutionary history and diagnostics of the Alternaria alternata species group including apple and Asian pear pathotypes.</title>
        <authorList>
            <person name="Armitage A.D."/>
            <person name="Cockerton H.M."/>
            <person name="Sreenivasaprasad S."/>
            <person name="Woodhall J.W."/>
            <person name="Lane C.R."/>
            <person name="Harrison R.J."/>
            <person name="Clarkson J.P."/>
        </authorList>
    </citation>
    <scope>NUCLEOTIDE SEQUENCE [LARGE SCALE GENOMIC DNA]</scope>
    <source>
        <strain evidence="2">FERA 1082</strain>
    </source>
</reference>
<accession>A0A4Q4MR49</accession>
<gene>
    <name evidence="1" type="ORF">AA0114_g2550</name>
</gene>
<name>A0A4Q4MR49_9PLEO</name>